<accession>A0A0B7NFL5</accession>
<dbReference type="GO" id="GO:0005794">
    <property type="term" value="C:Golgi apparatus"/>
    <property type="evidence" value="ECO:0007669"/>
    <property type="project" value="TreeGrafter"/>
</dbReference>
<keyword evidence="1" id="KW-0472">Membrane</keyword>
<proteinExistence type="predicted"/>
<gene>
    <name evidence="2" type="primary">PARPA_07861.1 scaffold 30876</name>
</gene>
<dbReference type="Proteomes" id="UP000054107">
    <property type="component" value="Unassembled WGS sequence"/>
</dbReference>
<evidence type="ECO:0000313" key="2">
    <source>
        <dbReference type="EMBL" id="CEP13731.1"/>
    </source>
</evidence>
<keyword evidence="1" id="KW-1133">Transmembrane helix</keyword>
<dbReference type="STRING" id="35722.A0A0B7NFL5"/>
<feature type="transmembrane region" description="Helical" evidence="1">
    <location>
        <begin position="20"/>
        <end position="41"/>
    </location>
</feature>
<name>A0A0B7NFL5_9FUNG</name>
<keyword evidence="1" id="KW-0812">Transmembrane</keyword>
<dbReference type="EMBL" id="LN730506">
    <property type="protein sequence ID" value="CEP13731.1"/>
    <property type="molecule type" value="Genomic_DNA"/>
</dbReference>
<evidence type="ECO:0000256" key="1">
    <source>
        <dbReference type="SAM" id="Phobius"/>
    </source>
</evidence>
<feature type="transmembrane region" description="Helical" evidence="1">
    <location>
        <begin position="270"/>
        <end position="292"/>
    </location>
</feature>
<feature type="transmembrane region" description="Helical" evidence="1">
    <location>
        <begin position="108"/>
        <end position="127"/>
    </location>
</feature>
<reference evidence="2 3" key="1">
    <citation type="submission" date="2014-09" db="EMBL/GenBank/DDBJ databases">
        <authorList>
            <person name="Ellenberger Sabrina"/>
        </authorList>
    </citation>
    <scope>NUCLEOTIDE SEQUENCE [LARGE SCALE GENOMIC DNA]</scope>
    <source>
        <strain evidence="2 3">CBS 412.66</strain>
    </source>
</reference>
<feature type="transmembrane region" description="Helical" evidence="1">
    <location>
        <begin position="160"/>
        <end position="181"/>
    </location>
</feature>
<feature type="transmembrane region" description="Helical" evidence="1">
    <location>
        <begin position="207"/>
        <end position="227"/>
    </location>
</feature>
<dbReference type="InterPro" id="IPR040410">
    <property type="entry name" value="UPF0658_Golgi"/>
</dbReference>
<dbReference type="AlphaFoldDB" id="A0A0B7NFL5"/>
<dbReference type="PANTHER" id="PTHR34391:SF2">
    <property type="entry name" value="TRP C-TERMINAL DOMAIN-CONTAINING PROTEIN"/>
    <property type="match status" value="1"/>
</dbReference>
<evidence type="ECO:0000313" key="3">
    <source>
        <dbReference type="Proteomes" id="UP000054107"/>
    </source>
</evidence>
<organism evidence="2 3">
    <name type="scientific">Parasitella parasitica</name>
    <dbReference type="NCBI Taxonomy" id="35722"/>
    <lineage>
        <taxon>Eukaryota</taxon>
        <taxon>Fungi</taxon>
        <taxon>Fungi incertae sedis</taxon>
        <taxon>Mucoromycota</taxon>
        <taxon>Mucoromycotina</taxon>
        <taxon>Mucoromycetes</taxon>
        <taxon>Mucorales</taxon>
        <taxon>Mucorineae</taxon>
        <taxon>Mucoraceae</taxon>
        <taxon>Parasitella</taxon>
    </lineage>
</organism>
<protein>
    <recommendedName>
        <fullName evidence="4">TRP C-terminal domain-containing protein</fullName>
    </recommendedName>
</protein>
<dbReference type="PANTHER" id="PTHR34391">
    <property type="entry name" value="UPF0658 GOLGI APPARATUS MEMBRANE PROTEIN C1952.10C-RELATED"/>
    <property type="match status" value="1"/>
</dbReference>
<dbReference type="OrthoDB" id="2448307at2759"/>
<sequence length="360" mass="41133">MVTFQKIKDRINQSKWTKLYIMIACLQGITIIALQAAIAYYNTAQVNRGLESDAIQSYDLDDFEQEAITNAIERLRRIKWENIAFIGFQFWFVGMSFDATVYQNAAEVIALAVMNLACAIFGALEVIDGKRWLKTLTDIKVKHAIPIITTPIQIAYYVEIALSICVGLYAILFVYLSFAVVREFGWVIYKKIGADLEIQRMYRTLQLFVLALKIDIFIEFLVSVFYLIQFALKSGFSSWTTYVFVVITILMLPMLYFGRASVASESPFKVIIFVIFQLCIVFQLVLIAIEATSGKDYWYTWICFVILGMIIAVATAILAILCMINFGKGLKPYIQRGAEKKEILEQIQKQPTGQWIIDED</sequence>
<evidence type="ECO:0008006" key="4">
    <source>
        <dbReference type="Google" id="ProtNLM"/>
    </source>
</evidence>
<feature type="transmembrane region" description="Helical" evidence="1">
    <location>
        <begin position="239"/>
        <end position="258"/>
    </location>
</feature>
<feature type="transmembrane region" description="Helical" evidence="1">
    <location>
        <begin position="298"/>
        <end position="326"/>
    </location>
</feature>
<keyword evidence="3" id="KW-1185">Reference proteome</keyword>
<feature type="transmembrane region" description="Helical" evidence="1">
    <location>
        <begin position="83"/>
        <end position="101"/>
    </location>
</feature>